<dbReference type="AlphaFoldDB" id="A0A8J2MFI8"/>
<dbReference type="EMBL" id="CAKASE010000043">
    <property type="protein sequence ID" value="CAG9558944.1"/>
    <property type="molecule type" value="Genomic_DNA"/>
</dbReference>
<reference evidence="2" key="1">
    <citation type="submission" date="2021-09" db="EMBL/GenBank/DDBJ databases">
        <authorList>
            <person name="Martin H S."/>
        </authorList>
    </citation>
    <scope>NUCLEOTIDE SEQUENCE</scope>
</reference>
<comment type="caution">
    <text evidence="2">The sequence shown here is derived from an EMBL/GenBank/DDBJ whole genome shotgun (WGS) entry which is preliminary data.</text>
</comment>
<protein>
    <submittedName>
        <fullName evidence="2">(African queen) hypothetical protein</fullName>
    </submittedName>
</protein>
<sequence>MDARSVRAPLIGRVKRRPSLRDSRSPNRTASRSPRPLPVSESAGERASIHMDQLRHGRSLTHAHTHTVHIHSTLTEKMMLMRRNKHPTYRYEYC</sequence>
<organism evidence="2 3">
    <name type="scientific">Danaus chrysippus</name>
    <name type="common">African queen</name>
    <dbReference type="NCBI Taxonomy" id="151541"/>
    <lineage>
        <taxon>Eukaryota</taxon>
        <taxon>Metazoa</taxon>
        <taxon>Ecdysozoa</taxon>
        <taxon>Arthropoda</taxon>
        <taxon>Hexapoda</taxon>
        <taxon>Insecta</taxon>
        <taxon>Pterygota</taxon>
        <taxon>Neoptera</taxon>
        <taxon>Endopterygota</taxon>
        <taxon>Lepidoptera</taxon>
        <taxon>Glossata</taxon>
        <taxon>Ditrysia</taxon>
        <taxon>Papilionoidea</taxon>
        <taxon>Nymphalidae</taxon>
        <taxon>Danainae</taxon>
        <taxon>Danaini</taxon>
        <taxon>Danaina</taxon>
        <taxon>Danaus</taxon>
        <taxon>Anosia</taxon>
    </lineage>
</organism>
<evidence type="ECO:0000313" key="3">
    <source>
        <dbReference type="Proteomes" id="UP000789524"/>
    </source>
</evidence>
<proteinExistence type="predicted"/>
<accession>A0A8J2MFI8</accession>
<keyword evidence="3" id="KW-1185">Reference proteome</keyword>
<gene>
    <name evidence="2" type="ORF">DCHRY22_LOCUS906</name>
</gene>
<evidence type="ECO:0000256" key="1">
    <source>
        <dbReference type="SAM" id="MobiDB-lite"/>
    </source>
</evidence>
<evidence type="ECO:0000313" key="2">
    <source>
        <dbReference type="EMBL" id="CAG9558944.1"/>
    </source>
</evidence>
<feature type="region of interest" description="Disordered" evidence="1">
    <location>
        <begin position="1"/>
        <end position="51"/>
    </location>
</feature>
<dbReference type="Proteomes" id="UP000789524">
    <property type="component" value="Unassembled WGS sequence"/>
</dbReference>
<dbReference type="OrthoDB" id="7471042at2759"/>
<name>A0A8J2MFI8_9NEOP</name>